<reference evidence="3" key="1">
    <citation type="journal article" date="2019" name="Int. J. Syst. Evol. Microbiol.">
        <title>The Global Catalogue of Microorganisms (GCM) 10K type strain sequencing project: providing services to taxonomists for standard genome sequencing and annotation.</title>
        <authorList>
            <consortium name="The Broad Institute Genomics Platform"/>
            <consortium name="The Broad Institute Genome Sequencing Center for Infectious Disease"/>
            <person name="Wu L."/>
            <person name="Ma J."/>
        </authorList>
    </citation>
    <scope>NUCLEOTIDE SEQUENCE [LARGE SCALE GENOMIC DNA]</scope>
    <source>
        <strain evidence="3">CGMCC 1.7064</strain>
    </source>
</reference>
<proteinExistence type="inferred from homology"/>
<dbReference type="Gene3D" id="3.90.190.10">
    <property type="entry name" value="Protein tyrosine phosphatase superfamily"/>
    <property type="match status" value="1"/>
</dbReference>
<dbReference type="PANTHER" id="PTHR31126:SF1">
    <property type="entry name" value="TYROSINE SPECIFIC PROTEIN PHOSPHATASES DOMAIN-CONTAINING PROTEIN"/>
    <property type="match status" value="1"/>
</dbReference>
<evidence type="ECO:0000256" key="1">
    <source>
        <dbReference type="ARBA" id="ARBA00009580"/>
    </source>
</evidence>
<comment type="caution">
    <text evidence="2">The sequence shown here is derived from an EMBL/GenBank/DDBJ whole genome shotgun (WGS) entry which is preliminary data.</text>
</comment>
<evidence type="ECO:0000313" key="3">
    <source>
        <dbReference type="Proteomes" id="UP000642509"/>
    </source>
</evidence>
<dbReference type="EMBL" id="BMLQ01000003">
    <property type="protein sequence ID" value="GGO43544.1"/>
    <property type="molecule type" value="Genomic_DNA"/>
</dbReference>
<accession>A0ABQ2LUN8</accession>
<dbReference type="Proteomes" id="UP000642509">
    <property type="component" value="Unassembled WGS sequence"/>
</dbReference>
<dbReference type="Pfam" id="PF13350">
    <property type="entry name" value="Y_phosphatase3"/>
    <property type="match status" value="1"/>
</dbReference>
<keyword evidence="3" id="KW-1185">Reference proteome</keyword>
<dbReference type="SUPFAM" id="SSF52799">
    <property type="entry name" value="(Phosphotyrosine protein) phosphatases II"/>
    <property type="match status" value="1"/>
</dbReference>
<dbReference type="RefSeq" id="WP_188805216.1">
    <property type="nucleotide sequence ID" value="NZ_BAAAOU010000004.1"/>
</dbReference>
<comment type="similarity">
    <text evidence="1">Belongs to the protein-tyrosine phosphatase family.</text>
</comment>
<organism evidence="2 3">
    <name type="scientific">Citricoccus zhacaiensis</name>
    <dbReference type="NCBI Taxonomy" id="489142"/>
    <lineage>
        <taxon>Bacteria</taxon>
        <taxon>Bacillati</taxon>
        <taxon>Actinomycetota</taxon>
        <taxon>Actinomycetes</taxon>
        <taxon>Micrococcales</taxon>
        <taxon>Micrococcaceae</taxon>
        <taxon>Citricoccus</taxon>
    </lineage>
</organism>
<dbReference type="InterPro" id="IPR029021">
    <property type="entry name" value="Prot-tyrosine_phosphatase-like"/>
</dbReference>
<protein>
    <submittedName>
        <fullName evidence="2">Protein-tyrosine-phosphatase</fullName>
    </submittedName>
</protein>
<dbReference type="InterPro" id="IPR026893">
    <property type="entry name" value="Tyr/Ser_Pase_IphP-type"/>
</dbReference>
<name>A0ABQ2LUN8_9MICC</name>
<evidence type="ECO:0000313" key="2">
    <source>
        <dbReference type="EMBL" id="GGO43544.1"/>
    </source>
</evidence>
<sequence>MVGIPAANLRSLAGLPVGGGRIAGNRLWRSDNITVSPDEQLQDLRGQGLRTVIDLRAPDEVQLTGTAVLERIGIRHVHQPMTRKSADPATLATTFDSITDYEGVGDWYLRLARARSAVLLDSIREIAASDGGVLFYCTAGKDRTGVLAAVILLLLGADDDVVVQDYARTADFVDGVHRRHAEATGRPMPSTEYPDHPILHAHPDSMVAFLRGIHAAGGVVPFLSSAAGTGEDDGTRAQVESLAGHLHERLVAGG</sequence>
<dbReference type="PANTHER" id="PTHR31126">
    <property type="entry name" value="TYROSINE-PROTEIN PHOSPHATASE"/>
    <property type="match status" value="1"/>
</dbReference>
<gene>
    <name evidence="2" type="ORF">GCM10010977_11930</name>
</gene>